<evidence type="ECO:0000313" key="2">
    <source>
        <dbReference type="Proteomes" id="UP000299102"/>
    </source>
</evidence>
<dbReference type="Proteomes" id="UP000299102">
    <property type="component" value="Unassembled WGS sequence"/>
</dbReference>
<organism evidence="1 2">
    <name type="scientific">Eumeta variegata</name>
    <name type="common">Bagworm moth</name>
    <name type="synonym">Eumeta japonica</name>
    <dbReference type="NCBI Taxonomy" id="151549"/>
    <lineage>
        <taxon>Eukaryota</taxon>
        <taxon>Metazoa</taxon>
        <taxon>Ecdysozoa</taxon>
        <taxon>Arthropoda</taxon>
        <taxon>Hexapoda</taxon>
        <taxon>Insecta</taxon>
        <taxon>Pterygota</taxon>
        <taxon>Neoptera</taxon>
        <taxon>Endopterygota</taxon>
        <taxon>Lepidoptera</taxon>
        <taxon>Glossata</taxon>
        <taxon>Ditrysia</taxon>
        <taxon>Tineoidea</taxon>
        <taxon>Psychidae</taxon>
        <taxon>Oiketicinae</taxon>
        <taxon>Eumeta</taxon>
    </lineage>
</organism>
<name>A0A4C1TIR0_EUMVA</name>
<gene>
    <name evidence="1" type="ORF">EVAR_93144_1</name>
</gene>
<proteinExistence type="predicted"/>
<comment type="caution">
    <text evidence="1">The sequence shown here is derived from an EMBL/GenBank/DDBJ whole genome shotgun (WGS) entry which is preliminary data.</text>
</comment>
<dbReference type="OrthoDB" id="410155at2759"/>
<dbReference type="EMBL" id="BGZK01000055">
    <property type="protein sequence ID" value="GBP13191.1"/>
    <property type="molecule type" value="Genomic_DNA"/>
</dbReference>
<protein>
    <submittedName>
        <fullName evidence="1">Uncharacterized protein</fullName>
    </submittedName>
</protein>
<accession>A0A4C1TIR0</accession>
<reference evidence="1 2" key="1">
    <citation type="journal article" date="2019" name="Commun. Biol.">
        <title>The bagworm genome reveals a unique fibroin gene that provides high tensile strength.</title>
        <authorList>
            <person name="Kono N."/>
            <person name="Nakamura H."/>
            <person name="Ohtoshi R."/>
            <person name="Tomita M."/>
            <person name="Numata K."/>
            <person name="Arakawa K."/>
        </authorList>
    </citation>
    <scope>NUCLEOTIDE SEQUENCE [LARGE SCALE GENOMIC DNA]</scope>
</reference>
<evidence type="ECO:0000313" key="1">
    <source>
        <dbReference type="EMBL" id="GBP13191.1"/>
    </source>
</evidence>
<dbReference type="AlphaFoldDB" id="A0A4C1TIR0"/>
<keyword evidence="2" id="KW-1185">Reference proteome</keyword>
<sequence length="112" mass="12218">MCVCGHVCSQKPNKNLPIKEQEKAGCIANSIELSLYPASHNTEHVNRIENEVLRRSLLPPKDDLSSISADEVQKLIKNLKLRKAPGLGGINNKAIKCFSTALLALLVAIFNA</sequence>